<dbReference type="Proteomes" id="UP000821853">
    <property type="component" value="Chromosome 1"/>
</dbReference>
<feature type="compositionally biased region" description="Basic and acidic residues" evidence="1">
    <location>
        <begin position="15"/>
        <end position="26"/>
    </location>
</feature>
<sequence length="108" mass="11496">MVGQRNTPPLGASGDLKEMVRSRTDSPKTVSKWVAEAAFRDPALLATDSGYNALPFCPPNNGPFAAASSGASATNPPRRRQLSRNAPEDTEVTGPALRFPALPRFCRA</sequence>
<gene>
    <name evidence="2" type="ORF">HPB48_004576</name>
</gene>
<feature type="region of interest" description="Disordered" evidence="1">
    <location>
        <begin position="62"/>
        <end position="94"/>
    </location>
</feature>
<organism evidence="2 3">
    <name type="scientific">Haemaphysalis longicornis</name>
    <name type="common">Bush tick</name>
    <dbReference type="NCBI Taxonomy" id="44386"/>
    <lineage>
        <taxon>Eukaryota</taxon>
        <taxon>Metazoa</taxon>
        <taxon>Ecdysozoa</taxon>
        <taxon>Arthropoda</taxon>
        <taxon>Chelicerata</taxon>
        <taxon>Arachnida</taxon>
        <taxon>Acari</taxon>
        <taxon>Parasitiformes</taxon>
        <taxon>Ixodida</taxon>
        <taxon>Ixodoidea</taxon>
        <taxon>Ixodidae</taxon>
        <taxon>Haemaphysalinae</taxon>
        <taxon>Haemaphysalis</taxon>
    </lineage>
</organism>
<name>A0A9J6FGD6_HAELO</name>
<evidence type="ECO:0000313" key="3">
    <source>
        <dbReference type="Proteomes" id="UP000821853"/>
    </source>
</evidence>
<reference evidence="2 3" key="1">
    <citation type="journal article" date="2020" name="Cell">
        <title>Large-Scale Comparative Analyses of Tick Genomes Elucidate Their Genetic Diversity and Vector Capacities.</title>
        <authorList>
            <consortium name="Tick Genome and Microbiome Consortium (TIGMIC)"/>
            <person name="Jia N."/>
            <person name="Wang J."/>
            <person name="Shi W."/>
            <person name="Du L."/>
            <person name="Sun Y."/>
            <person name="Zhan W."/>
            <person name="Jiang J.F."/>
            <person name="Wang Q."/>
            <person name="Zhang B."/>
            <person name="Ji P."/>
            <person name="Bell-Sakyi L."/>
            <person name="Cui X.M."/>
            <person name="Yuan T.T."/>
            <person name="Jiang B.G."/>
            <person name="Yang W.F."/>
            <person name="Lam T.T."/>
            <person name="Chang Q.C."/>
            <person name="Ding S.J."/>
            <person name="Wang X.J."/>
            <person name="Zhu J.G."/>
            <person name="Ruan X.D."/>
            <person name="Zhao L."/>
            <person name="Wei J.T."/>
            <person name="Ye R.Z."/>
            <person name="Que T.C."/>
            <person name="Du C.H."/>
            <person name="Zhou Y.H."/>
            <person name="Cheng J.X."/>
            <person name="Dai P.F."/>
            <person name="Guo W.B."/>
            <person name="Han X.H."/>
            <person name="Huang E.J."/>
            <person name="Li L.F."/>
            <person name="Wei W."/>
            <person name="Gao Y.C."/>
            <person name="Liu J.Z."/>
            <person name="Shao H.Z."/>
            <person name="Wang X."/>
            <person name="Wang C.C."/>
            <person name="Yang T.C."/>
            <person name="Huo Q.B."/>
            <person name="Li W."/>
            <person name="Chen H.Y."/>
            <person name="Chen S.E."/>
            <person name="Zhou L.G."/>
            <person name="Ni X.B."/>
            <person name="Tian J.H."/>
            <person name="Sheng Y."/>
            <person name="Liu T."/>
            <person name="Pan Y.S."/>
            <person name="Xia L.Y."/>
            <person name="Li J."/>
            <person name="Zhao F."/>
            <person name="Cao W.C."/>
        </authorList>
    </citation>
    <scope>NUCLEOTIDE SEQUENCE [LARGE SCALE GENOMIC DNA]</scope>
    <source>
        <strain evidence="2">HaeL-2018</strain>
    </source>
</reference>
<proteinExistence type="predicted"/>
<evidence type="ECO:0000313" key="2">
    <source>
        <dbReference type="EMBL" id="KAH9361481.1"/>
    </source>
</evidence>
<dbReference type="EMBL" id="JABSTR010000001">
    <property type="protein sequence ID" value="KAH9361481.1"/>
    <property type="molecule type" value="Genomic_DNA"/>
</dbReference>
<feature type="region of interest" description="Disordered" evidence="1">
    <location>
        <begin position="1"/>
        <end position="28"/>
    </location>
</feature>
<dbReference type="AlphaFoldDB" id="A0A9J6FGD6"/>
<keyword evidence="3" id="KW-1185">Reference proteome</keyword>
<evidence type="ECO:0000256" key="1">
    <source>
        <dbReference type="SAM" id="MobiDB-lite"/>
    </source>
</evidence>
<accession>A0A9J6FGD6</accession>
<dbReference type="VEuPathDB" id="VectorBase:HLOH_047309"/>
<comment type="caution">
    <text evidence="2">The sequence shown here is derived from an EMBL/GenBank/DDBJ whole genome shotgun (WGS) entry which is preliminary data.</text>
</comment>
<protein>
    <submittedName>
        <fullName evidence="2">Uncharacterized protein</fullName>
    </submittedName>
</protein>